<gene>
    <name evidence="1" type="ORF">V5E97_06630</name>
</gene>
<evidence type="ECO:0000313" key="1">
    <source>
        <dbReference type="EMBL" id="XBH05693.1"/>
    </source>
</evidence>
<name>A0AAU7CJR1_9BACT</name>
<dbReference type="EMBL" id="CP155447">
    <property type="protein sequence ID" value="XBH05693.1"/>
    <property type="molecule type" value="Genomic_DNA"/>
</dbReference>
<dbReference type="AlphaFoldDB" id="A0AAU7CJR1"/>
<dbReference type="RefSeq" id="WP_406698542.1">
    <property type="nucleotide sequence ID" value="NZ_CP155447.1"/>
</dbReference>
<sequence length="76" mass="8366">MFDVGFAFADDLESDRWLSGRLGGRLRRGCLVGSYLGPKLVNKSVKPFVLRSHRVGLDFGPNASHQLAVTSNFGRD</sequence>
<accession>A0AAU7CJR1</accession>
<organism evidence="1">
    <name type="scientific">Singulisphaera sp. Ch08</name>
    <dbReference type="NCBI Taxonomy" id="3120278"/>
    <lineage>
        <taxon>Bacteria</taxon>
        <taxon>Pseudomonadati</taxon>
        <taxon>Planctomycetota</taxon>
        <taxon>Planctomycetia</taxon>
        <taxon>Isosphaerales</taxon>
        <taxon>Isosphaeraceae</taxon>
        <taxon>Singulisphaera</taxon>
    </lineage>
</organism>
<proteinExistence type="predicted"/>
<reference evidence="1" key="1">
    <citation type="submission" date="2024-05" db="EMBL/GenBank/DDBJ databases">
        <title>Planctomycetes of the genus Singulisphaera possess chitinolytic capabilities.</title>
        <authorList>
            <person name="Ivanova A."/>
        </authorList>
    </citation>
    <scope>NUCLEOTIDE SEQUENCE</scope>
    <source>
        <strain evidence="1">Ch08T</strain>
    </source>
</reference>
<protein>
    <submittedName>
        <fullName evidence="1">Uncharacterized protein</fullName>
    </submittedName>
</protein>